<evidence type="ECO:0000313" key="4">
    <source>
        <dbReference type="Proteomes" id="UP000054466"/>
    </source>
</evidence>
<dbReference type="HOGENOM" id="CLU_018631_0_0_1"/>
<dbReference type="Gene3D" id="2.130.10.10">
    <property type="entry name" value="YVTN repeat-like/Quinoprotein amine dehydrogenase"/>
    <property type="match status" value="1"/>
</dbReference>
<dbReference type="Proteomes" id="UP000054466">
    <property type="component" value="Unassembled WGS sequence"/>
</dbReference>
<gene>
    <name evidence="3" type="ORF">PV07_10589</name>
</gene>
<evidence type="ECO:0000256" key="1">
    <source>
        <dbReference type="SAM" id="MobiDB-lite"/>
    </source>
</evidence>
<evidence type="ECO:0000313" key="3">
    <source>
        <dbReference type="EMBL" id="KIW24906.1"/>
    </source>
</evidence>
<dbReference type="PROSITE" id="PS50181">
    <property type="entry name" value="FBOX"/>
    <property type="match status" value="1"/>
</dbReference>
<dbReference type="CDD" id="cd09917">
    <property type="entry name" value="F-box_SF"/>
    <property type="match status" value="1"/>
</dbReference>
<dbReference type="InterPro" id="IPR036322">
    <property type="entry name" value="WD40_repeat_dom_sf"/>
</dbReference>
<feature type="region of interest" description="Disordered" evidence="1">
    <location>
        <begin position="582"/>
        <end position="608"/>
    </location>
</feature>
<sequence>MLQDLPVEVIQQIAAYLPTTSSIINLSLANHKIHSIISADDYSVFRKFVQRAFPTINSPPYWKDVARTLTSRSRAWDRRAFIARECCPPVDNSDYPPQTTPGLPVGYRPAIDSYETWQGGSWADRKEVLAWGAAGRLQLRSIQNGVTTWSSFRVPEDHRQELDILDVKLLRPHQHQNSDGETIVLQRANREVISVETSSKPVVFTPKSRYSNLPDEFTCLDISQSAEPVLAACGGHCINLYPVHSPDQAVRPVSSLKVEKRHSLRSRMRCVKFLPGKMIAVANQFLEGREHAPINIYDINPAGLSSTPVAALMTFTESSHPWMGRHSANTIARLDDVGVSGGRPQQLFLSGWTDGIARLYDIRVPRRSVAEYVDPVDDGQILSLLPVGHERFFAGSHQNGCLKSFDFRMPGARAYSYLDARPPQTVKRRTPQRDINIFLTPTVNIGERLWEPLPRHPRKRSQRYRGCVYSLSSPSSSSPTIFAGIENHVLQLDFTSTDDFRNAQRISGTSDPNVDDCQDEKNRITQDQILNFSCYERPREGKESTDPVLLRKQTDLVEGSVEDGVDSYGRREDGWDERWRLNTSGKDRGFRDPGWRSARRPSWGRRSR</sequence>
<dbReference type="EMBL" id="KN847045">
    <property type="protein sequence ID" value="KIW24906.1"/>
    <property type="molecule type" value="Genomic_DNA"/>
</dbReference>
<reference evidence="3 4" key="1">
    <citation type="submission" date="2015-01" db="EMBL/GenBank/DDBJ databases">
        <title>The Genome Sequence of Cladophialophora immunda CBS83496.</title>
        <authorList>
            <consortium name="The Broad Institute Genomics Platform"/>
            <person name="Cuomo C."/>
            <person name="de Hoog S."/>
            <person name="Gorbushina A."/>
            <person name="Stielow B."/>
            <person name="Teixiera M."/>
            <person name="Abouelleil A."/>
            <person name="Chapman S.B."/>
            <person name="Priest M."/>
            <person name="Young S.K."/>
            <person name="Wortman J."/>
            <person name="Nusbaum C."/>
            <person name="Birren B."/>
        </authorList>
    </citation>
    <scope>NUCLEOTIDE SEQUENCE [LARGE SCALE GENOMIC DNA]</scope>
    <source>
        <strain evidence="3 4">CBS 83496</strain>
    </source>
</reference>
<keyword evidence="4" id="KW-1185">Reference proteome</keyword>
<organism evidence="3 4">
    <name type="scientific">Cladophialophora immunda</name>
    <dbReference type="NCBI Taxonomy" id="569365"/>
    <lineage>
        <taxon>Eukaryota</taxon>
        <taxon>Fungi</taxon>
        <taxon>Dikarya</taxon>
        <taxon>Ascomycota</taxon>
        <taxon>Pezizomycotina</taxon>
        <taxon>Eurotiomycetes</taxon>
        <taxon>Chaetothyriomycetidae</taxon>
        <taxon>Chaetothyriales</taxon>
        <taxon>Herpotrichiellaceae</taxon>
        <taxon>Cladophialophora</taxon>
    </lineage>
</organism>
<dbReference type="AlphaFoldDB" id="A0A0D1ZB21"/>
<dbReference type="STRING" id="569365.A0A0D1ZB21"/>
<feature type="compositionally biased region" description="Basic and acidic residues" evidence="1">
    <location>
        <begin position="582"/>
        <end position="594"/>
    </location>
</feature>
<feature type="domain" description="F-box" evidence="2">
    <location>
        <begin position="1"/>
        <end position="48"/>
    </location>
</feature>
<proteinExistence type="predicted"/>
<accession>A0A0D1ZB21</accession>
<dbReference type="InterPro" id="IPR001810">
    <property type="entry name" value="F-box_dom"/>
</dbReference>
<feature type="compositionally biased region" description="Basic residues" evidence="1">
    <location>
        <begin position="597"/>
        <end position="608"/>
    </location>
</feature>
<dbReference type="InterPro" id="IPR015943">
    <property type="entry name" value="WD40/YVTN_repeat-like_dom_sf"/>
</dbReference>
<evidence type="ECO:0000259" key="2">
    <source>
        <dbReference type="PROSITE" id="PS50181"/>
    </source>
</evidence>
<dbReference type="SUPFAM" id="SSF50978">
    <property type="entry name" value="WD40 repeat-like"/>
    <property type="match status" value="1"/>
</dbReference>
<dbReference type="OrthoDB" id="1259151at2759"/>
<dbReference type="VEuPathDB" id="FungiDB:PV07_10589"/>
<protein>
    <recommendedName>
        <fullName evidence="2">F-box domain-containing protein</fullName>
    </recommendedName>
</protein>
<name>A0A0D1ZB21_9EURO</name>
<dbReference type="GeneID" id="27349783"/>
<dbReference type="RefSeq" id="XP_016245122.1">
    <property type="nucleotide sequence ID" value="XM_016397931.1"/>
</dbReference>